<dbReference type="InterPro" id="IPR058248">
    <property type="entry name" value="Lxx211020-like"/>
</dbReference>
<reference evidence="2" key="1">
    <citation type="submission" date="2021-11" db="EMBL/GenBank/DDBJ databases">
        <authorList>
            <person name="Rodrigo-Torres L."/>
            <person name="Arahal R. D."/>
            <person name="Lucena T."/>
        </authorList>
    </citation>
    <scope>NUCLEOTIDE SEQUENCE</scope>
    <source>
        <strain evidence="2">CECT 7928</strain>
    </source>
</reference>
<evidence type="ECO:0000313" key="3">
    <source>
        <dbReference type="Proteomes" id="UP000838748"/>
    </source>
</evidence>
<accession>A0ABM9A1L4</accession>
<dbReference type="PANTHER" id="PTHR36302">
    <property type="entry name" value="BLR7088 PROTEIN"/>
    <property type="match status" value="1"/>
</dbReference>
<dbReference type="InterPro" id="IPR036182">
    <property type="entry name" value="PCuAC_sf"/>
</dbReference>
<keyword evidence="3" id="KW-1185">Reference proteome</keyword>
<dbReference type="Gene3D" id="2.60.40.1890">
    <property type="entry name" value="PCu(A)C copper chaperone"/>
    <property type="match status" value="1"/>
</dbReference>
<feature type="signal peptide" evidence="1">
    <location>
        <begin position="1"/>
        <end position="22"/>
    </location>
</feature>
<comment type="caution">
    <text evidence="2">The sequence shown here is derived from an EMBL/GenBank/DDBJ whole genome shotgun (WGS) entry which is preliminary data.</text>
</comment>
<evidence type="ECO:0000313" key="2">
    <source>
        <dbReference type="EMBL" id="CAH0537746.1"/>
    </source>
</evidence>
<sequence length="153" mass="16790">MKLKALLIASLAVAPIACFAQAKNVTEINPYARATPPQATNSAVFTVIKNSGDKDRYIVSASTPVAEKVELHNVIKDGDTMQMREIERLKVPAHGEVTLKPGSFHLMLLNIKQPLVPGENIKVKLKFANGDTQTFEAPVKKVESGMKMTHHHH</sequence>
<evidence type="ECO:0008006" key="4">
    <source>
        <dbReference type="Google" id="ProtNLM"/>
    </source>
</evidence>
<dbReference type="Proteomes" id="UP000838748">
    <property type="component" value="Unassembled WGS sequence"/>
</dbReference>
<organism evidence="2 3">
    <name type="scientific">Vibrio marisflavi CECT 7928</name>
    <dbReference type="NCBI Taxonomy" id="634439"/>
    <lineage>
        <taxon>Bacteria</taxon>
        <taxon>Pseudomonadati</taxon>
        <taxon>Pseudomonadota</taxon>
        <taxon>Gammaproteobacteria</taxon>
        <taxon>Vibrionales</taxon>
        <taxon>Vibrionaceae</taxon>
        <taxon>Vibrio</taxon>
    </lineage>
</organism>
<gene>
    <name evidence="2" type="ORF">VMF7928_01299</name>
</gene>
<dbReference type="EMBL" id="CAKLDM010000001">
    <property type="protein sequence ID" value="CAH0537746.1"/>
    <property type="molecule type" value="Genomic_DNA"/>
</dbReference>
<name>A0ABM9A1L4_9VIBR</name>
<feature type="chain" id="PRO_5045353862" description="Copper chaperone PCu(A)C" evidence="1">
    <location>
        <begin position="23"/>
        <end position="153"/>
    </location>
</feature>
<dbReference type="Pfam" id="PF04314">
    <property type="entry name" value="PCuAC"/>
    <property type="match status" value="1"/>
</dbReference>
<dbReference type="SUPFAM" id="SSF110087">
    <property type="entry name" value="DR1885-like metal-binding protein"/>
    <property type="match status" value="1"/>
</dbReference>
<proteinExistence type="predicted"/>
<keyword evidence="1" id="KW-0732">Signal</keyword>
<dbReference type="InterPro" id="IPR007410">
    <property type="entry name" value="LpqE-like"/>
</dbReference>
<protein>
    <recommendedName>
        <fullName evidence="4">Copper chaperone PCu(A)C</fullName>
    </recommendedName>
</protein>
<dbReference type="RefSeq" id="WP_237360640.1">
    <property type="nucleotide sequence ID" value="NZ_CAKLDM010000001.1"/>
</dbReference>
<evidence type="ECO:0000256" key="1">
    <source>
        <dbReference type="SAM" id="SignalP"/>
    </source>
</evidence>
<dbReference type="PANTHER" id="PTHR36302:SF1">
    <property type="entry name" value="COPPER CHAPERONE PCU(A)C"/>
    <property type="match status" value="1"/>
</dbReference>